<dbReference type="PROSITE" id="PS51371">
    <property type="entry name" value="CBS"/>
    <property type="match status" value="3"/>
</dbReference>
<dbReference type="Gene3D" id="3.10.580.10">
    <property type="entry name" value="CBS-domain"/>
    <property type="match status" value="2"/>
</dbReference>
<dbReference type="EMBL" id="GIBP01005724">
    <property type="protein sequence ID" value="NDV34693.1"/>
    <property type="molecule type" value="Transcribed_RNA"/>
</dbReference>
<organism evidence="5">
    <name type="scientific">Arcella intermedia</name>
    <dbReference type="NCBI Taxonomy" id="1963864"/>
    <lineage>
        <taxon>Eukaryota</taxon>
        <taxon>Amoebozoa</taxon>
        <taxon>Tubulinea</taxon>
        <taxon>Elardia</taxon>
        <taxon>Arcellinida</taxon>
        <taxon>Sphaerothecina</taxon>
        <taxon>Arcellidae</taxon>
        <taxon>Arcella</taxon>
    </lineage>
</organism>
<evidence type="ECO:0000259" key="4">
    <source>
        <dbReference type="PROSITE" id="PS51371"/>
    </source>
</evidence>
<dbReference type="PANTHER" id="PTHR13780:SF36">
    <property type="entry name" value="CBS DOMAIN-CONTAINING PROTEIN"/>
    <property type="match status" value="1"/>
</dbReference>
<keyword evidence="1" id="KW-0677">Repeat</keyword>
<feature type="domain" description="CBS" evidence="4">
    <location>
        <begin position="206"/>
        <end position="261"/>
    </location>
</feature>
<keyword evidence="2 3" id="KW-0129">CBS domain</keyword>
<proteinExistence type="predicted"/>
<dbReference type="InterPro" id="IPR000644">
    <property type="entry name" value="CBS_dom"/>
</dbReference>
<reference evidence="5" key="1">
    <citation type="journal article" date="2020" name="J. Eukaryot. Microbiol.">
        <title>De novo Sequencing, Assembly and Annotation of the Transcriptome for the Free-Living Testate Amoeba Arcella intermedia.</title>
        <authorList>
            <person name="Ribeiro G.M."/>
            <person name="Porfirio-Sousa A.L."/>
            <person name="Maurer-Alcala X.X."/>
            <person name="Katz L.A."/>
            <person name="Lahr D.J.G."/>
        </authorList>
    </citation>
    <scope>NUCLEOTIDE SEQUENCE</scope>
</reference>
<accession>A0A6B2LCA2</accession>
<dbReference type="InterPro" id="IPR050511">
    <property type="entry name" value="AMPK_gamma/SDS23_families"/>
</dbReference>
<sequence>MTILSEKKVTSVPVYDTKEDRYNSFVSYLDICFFITRLYNNPKISDKFDNWKSTTCGEVANLSKTCAYQSVRNTDNLRSAMLKMVSLSNIRRMPVVDLQDNLVGILSQSQIINILSSKIQTFPIANFAIEDLNLGTLRKIRSIQLTATVKEAFSVLVEHKFYGIPVVDEQNHPVGNISALDIQLVVASDFAALEKPVKDILPETHQKRTPICIRSDQTLTEAFQIMSKEKIHRLFVVDSKNRLAGLISPVDLIQVLLDNIA</sequence>
<evidence type="ECO:0000256" key="3">
    <source>
        <dbReference type="PROSITE-ProRule" id="PRU00703"/>
    </source>
</evidence>
<dbReference type="CDD" id="cd02205">
    <property type="entry name" value="CBS_pair_SF"/>
    <property type="match status" value="2"/>
</dbReference>
<dbReference type="Pfam" id="PF00571">
    <property type="entry name" value="CBS"/>
    <property type="match status" value="3"/>
</dbReference>
<evidence type="ECO:0000256" key="1">
    <source>
        <dbReference type="ARBA" id="ARBA00022737"/>
    </source>
</evidence>
<protein>
    <recommendedName>
        <fullName evidence="4">CBS domain-containing protein</fullName>
    </recommendedName>
</protein>
<evidence type="ECO:0000256" key="2">
    <source>
        <dbReference type="ARBA" id="ARBA00023122"/>
    </source>
</evidence>
<feature type="domain" description="CBS" evidence="4">
    <location>
        <begin position="62"/>
        <end position="121"/>
    </location>
</feature>
<dbReference type="InterPro" id="IPR046342">
    <property type="entry name" value="CBS_dom_sf"/>
</dbReference>
<dbReference type="SMART" id="SM00116">
    <property type="entry name" value="CBS"/>
    <property type="match status" value="3"/>
</dbReference>
<dbReference type="SUPFAM" id="SSF54631">
    <property type="entry name" value="CBS-domain pair"/>
    <property type="match status" value="2"/>
</dbReference>
<name>A0A6B2LCA2_9EUKA</name>
<evidence type="ECO:0000313" key="5">
    <source>
        <dbReference type="EMBL" id="NDV34693.1"/>
    </source>
</evidence>
<feature type="domain" description="CBS" evidence="4">
    <location>
        <begin position="136"/>
        <end position="193"/>
    </location>
</feature>
<dbReference type="AlphaFoldDB" id="A0A6B2LCA2"/>
<dbReference type="PANTHER" id="PTHR13780">
    <property type="entry name" value="AMP-ACTIVATED PROTEIN KINASE, GAMMA REGULATORY SUBUNIT"/>
    <property type="match status" value="1"/>
</dbReference>